<keyword evidence="2" id="KW-0812">Transmembrane</keyword>
<proteinExistence type="predicted"/>
<feature type="compositionally biased region" description="Low complexity" evidence="1">
    <location>
        <begin position="328"/>
        <end position="341"/>
    </location>
</feature>
<feature type="compositionally biased region" description="Polar residues" evidence="1">
    <location>
        <begin position="120"/>
        <end position="131"/>
    </location>
</feature>
<keyword evidence="2" id="KW-0472">Membrane</keyword>
<feature type="compositionally biased region" description="Low complexity" evidence="1">
    <location>
        <begin position="105"/>
        <end position="119"/>
    </location>
</feature>
<feature type="compositionally biased region" description="Polar residues" evidence="1">
    <location>
        <begin position="508"/>
        <end position="517"/>
    </location>
</feature>
<feature type="compositionally biased region" description="Low complexity" evidence="1">
    <location>
        <begin position="436"/>
        <end position="447"/>
    </location>
</feature>
<feature type="compositionally biased region" description="Low complexity" evidence="1">
    <location>
        <begin position="300"/>
        <end position="312"/>
    </location>
</feature>
<evidence type="ECO:0000256" key="2">
    <source>
        <dbReference type="SAM" id="Phobius"/>
    </source>
</evidence>
<feature type="compositionally biased region" description="Basic residues" evidence="1">
    <location>
        <begin position="260"/>
        <end position="270"/>
    </location>
</feature>
<comment type="caution">
    <text evidence="3">The sequence shown here is derived from an EMBL/GenBank/DDBJ whole genome shotgun (WGS) entry which is preliminary data.</text>
</comment>
<feature type="transmembrane region" description="Helical" evidence="2">
    <location>
        <begin position="235"/>
        <end position="257"/>
    </location>
</feature>
<protein>
    <submittedName>
        <fullName evidence="3">Uncharacterized protein</fullName>
    </submittedName>
</protein>
<keyword evidence="4" id="KW-1185">Reference proteome</keyword>
<evidence type="ECO:0000313" key="4">
    <source>
        <dbReference type="Proteomes" id="UP001197093"/>
    </source>
</evidence>
<name>A0AAD4F755_9PEZI</name>
<dbReference type="AlphaFoldDB" id="A0AAD4F755"/>
<gene>
    <name evidence="3" type="ORF">NEMBOFW57_004428</name>
</gene>
<feature type="compositionally biased region" description="Low complexity" evidence="1">
    <location>
        <begin position="132"/>
        <end position="146"/>
    </location>
</feature>
<dbReference type="EMBL" id="JAHCVI010000001">
    <property type="protein sequence ID" value="KAG7294357.1"/>
    <property type="molecule type" value="Genomic_DNA"/>
</dbReference>
<evidence type="ECO:0000313" key="3">
    <source>
        <dbReference type="EMBL" id="KAG7294357.1"/>
    </source>
</evidence>
<keyword evidence="2" id="KW-1133">Transmembrane helix</keyword>
<feature type="compositionally biased region" description="Low complexity" evidence="1">
    <location>
        <begin position="400"/>
        <end position="411"/>
    </location>
</feature>
<feature type="compositionally biased region" description="Basic and acidic residues" evidence="1">
    <location>
        <begin position="492"/>
        <end position="503"/>
    </location>
</feature>
<feature type="compositionally biased region" description="Low complexity" evidence="1">
    <location>
        <begin position="470"/>
        <end position="481"/>
    </location>
</feature>
<organism evidence="3 4">
    <name type="scientific">Staphylotrichum longicolle</name>
    <dbReference type="NCBI Taxonomy" id="669026"/>
    <lineage>
        <taxon>Eukaryota</taxon>
        <taxon>Fungi</taxon>
        <taxon>Dikarya</taxon>
        <taxon>Ascomycota</taxon>
        <taxon>Pezizomycotina</taxon>
        <taxon>Sordariomycetes</taxon>
        <taxon>Sordariomycetidae</taxon>
        <taxon>Sordariales</taxon>
        <taxon>Chaetomiaceae</taxon>
        <taxon>Staphylotrichum</taxon>
    </lineage>
</organism>
<reference evidence="3" key="1">
    <citation type="submission" date="2023-02" db="EMBL/GenBank/DDBJ databases">
        <authorList>
            <person name="Palmer J.M."/>
        </authorList>
    </citation>
    <scope>NUCLEOTIDE SEQUENCE</scope>
    <source>
        <strain evidence="3">FW57</strain>
    </source>
</reference>
<feature type="region of interest" description="Disordered" evidence="1">
    <location>
        <begin position="387"/>
        <end position="411"/>
    </location>
</feature>
<dbReference type="Proteomes" id="UP001197093">
    <property type="component" value="Unassembled WGS sequence"/>
</dbReference>
<feature type="region of interest" description="Disordered" evidence="1">
    <location>
        <begin position="426"/>
        <end position="529"/>
    </location>
</feature>
<accession>A0AAD4F755</accession>
<feature type="region of interest" description="Disordered" evidence="1">
    <location>
        <begin position="260"/>
        <end position="347"/>
    </location>
</feature>
<feature type="region of interest" description="Disordered" evidence="1">
    <location>
        <begin position="1"/>
        <end position="21"/>
    </location>
</feature>
<sequence>MPVPANGGEVVGGGAGGPEPLWRRIWIPGEVDGRDGPHLRSPPAAEPPHAVRDGCHAMITPAPSLLGRQDQGQIQALSDQLRQLSDQSRSVSQASQQVSQSSQQLSQSLQQATQRLSQTEQQLASARGQQNAAESASRSMSQASADASRRADEAMRSVSESASRALSESMASITRSMGASFSSALSLAGESASAAMRSAASAAQRAQADATVLRNEANTQIQQAQGAALSVTQTALAIVGGIVGSSLLTGVGFVLVLRHRRKKRRQRRRGGSNSVSGNTGYPHHSNKTYSVTSLKKGYATSDDGSSTYSTDDNGFRFPAGSNGDIKRPAPAATATASDDTSGIPQRKTIPSGVGYAVSYYGARPSISAQLSNVSTTTITAGTTKKAPFQFQLGNPPPRRTTPATTAAAATNTNTTTTATVVVGGGKFSLFPSPKSQTQIQNQQQQQQKSTASNTIGDHAGDQERDGPLFVATSASSSAPPGGAAGVGGANGDDDRGQGGDHQRGGQQPRASSPNGSLSLDRWLRDGTDM</sequence>
<evidence type="ECO:0000256" key="1">
    <source>
        <dbReference type="SAM" id="MobiDB-lite"/>
    </source>
</evidence>
<feature type="region of interest" description="Disordered" evidence="1">
    <location>
        <begin position="105"/>
        <end position="160"/>
    </location>
</feature>